<sequence length="150" mass="16495">MSVGNAIYLDDLHVGQTFTSGEFALDAQQIIDFARQFDPQPFHLDDAAAQGTFFKGLAASGWHTAAITMRLLTSCLPIGSGVIGAGGDIQWPRPTRPNDTLHVICKILQIQPSNSKPDRGMVTTECLTLNQHDEVCQRMVSKLMVMRRPQ</sequence>
<feature type="domain" description="MaoC-like" evidence="1">
    <location>
        <begin position="21"/>
        <end position="113"/>
    </location>
</feature>
<dbReference type="InterPro" id="IPR002539">
    <property type="entry name" value="MaoC-like_dom"/>
</dbReference>
<dbReference type="PANTHER" id="PTHR43664:SF1">
    <property type="entry name" value="BETA-METHYLMALYL-COA DEHYDRATASE"/>
    <property type="match status" value="1"/>
</dbReference>
<dbReference type="Gene3D" id="3.10.129.10">
    <property type="entry name" value="Hotdog Thioesterase"/>
    <property type="match status" value="1"/>
</dbReference>
<dbReference type="Pfam" id="PF01575">
    <property type="entry name" value="MaoC_dehydratas"/>
    <property type="match status" value="1"/>
</dbReference>
<evidence type="ECO:0000259" key="1">
    <source>
        <dbReference type="Pfam" id="PF01575"/>
    </source>
</evidence>
<dbReference type="AlphaFoldDB" id="A0A4D6XBY5"/>
<dbReference type="OrthoDB" id="5298629at2"/>
<gene>
    <name evidence="2" type="ORF">E6B08_12825</name>
</gene>
<dbReference type="SUPFAM" id="SSF54637">
    <property type="entry name" value="Thioesterase/thiol ester dehydrase-isomerase"/>
    <property type="match status" value="1"/>
</dbReference>
<organism evidence="2 3">
    <name type="scientific">Pseudomonas putida</name>
    <name type="common">Arthrobacter siderocapsulatus</name>
    <dbReference type="NCBI Taxonomy" id="303"/>
    <lineage>
        <taxon>Bacteria</taxon>
        <taxon>Pseudomonadati</taxon>
        <taxon>Pseudomonadota</taxon>
        <taxon>Gammaproteobacteria</taxon>
        <taxon>Pseudomonadales</taxon>
        <taxon>Pseudomonadaceae</taxon>
        <taxon>Pseudomonas</taxon>
    </lineage>
</organism>
<dbReference type="InterPro" id="IPR052342">
    <property type="entry name" value="MCH/BMMD"/>
</dbReference>
<proteinExistence type="predicted"/>
<evidence type="ECO:0000313" key="2">
    <source>
        <dbReference type="EMBL" id="QCI12188.1"/>
    </source>
</evidence>
<protein>
    <submittedName>
        <fullName evidence="2">MaoC family dehydratase</fullName>
    </submittedName>
</protein>
<dbReference type="EMBL" id="CP039371">
    <property type="protein sequence ID" value="QCI12188.1"/>
    <property type="molecule type" value="Genomic_DNA"/>
</dbReference>
<dbReference type="RefSeq" id="WP_136914348.1">
    <property type="nucleotide sequence ID" value="NZ_CP039371.1"/>
</dbReference>
<reference evidence="3" key="1">
    <citation type="submission" date="2019-04" db="EMBL/GenBank/DDBJ databases">
        <title>Genome sequence of Pseudomonas putida 1290, an auxin catabolizing strain.</title>
        <authorList>
            <person name="Laird T.S."/>
            <person name="Leveau J.H.J."/>
        </authorList>
    </citation>
    <scope>NUCLEOTIDE SEQUENCE [LARGE SCALE GENOMIC DNA]</scope>
    <source>
        <strain evidence="3">1290</strain>
    </source>
</reference>
<dbReference type="Proteomes" id="UP000298551">
    <property type="component" value="Chromosome"/>
</dbReference>
<accession>A0A4D6XBY5</accession>
<dbReference type="InterPro" id="IPR029069">
    <property type="entry name" value="HotDog_dom_sf"/>
</dbReference>
<dbReference type="PANTHER" id="PTHR43664">
    <property type="entry name" value="MONOAMINE OXIDASE-RELATED"/>
    <property type="match status" value="1"/>
</dbReference>
<evidence type="ECO:0000313" key="3">
    <source>
        <dbReference type="Proteomes" id="UP000298551"/>
    </source>
</evidence>
<dbReference type="CDD" id="cd03454">
    <property type="entry name" value="YdeM"/>
    <property type="match status" value="1"/>
</dbReference>
<name>A0A4D6XBY5_PSEPU</name>